<dbReference type="PROSITE" id="PS51257">
    <property type="entry name" value="PROKAR_LIPOPROTEIN"/>
    <property type="match status" value="1"/>
</dbReference>
<dbReference type="AlphaFoldDB" id="A0A2S3W266"/>
<feature type="chain" id="PRO_5015522093" description="Endonuclease/exonuclease/phosphatase domain-containing protein" evidence="1">
    <location>
        <begin position="29"/>
        <end position="294"/>
    </location>
</feature>
<protein>
    <recommendedName>
        <fullName evidence="2">Endonuclease/exonuclease/phosphatase domain-containing protein</fullName>
    </recommendedName>
</protein>
<dbReference type="Gene3D" id="3.60.10.10">
    <property type="entry name" value="Endonuclease/exonuclease/phosphatase"/>
    <property type="match status" value="1"/>
</dbReference>
<dbReference type="Pfam" id="PF03372">
    <property type="entry name" value="Exo_endo_phos"/>
    <property type="match status" value="1"/>
</dbReference>
<reference evidence="3 4" key="1">
    <citation type="submission" date="2018-01" db="EMBL/GenBank/DDBJ databases">
        <title>Draft Genome Sequence of Komagataeibacter maltaceti LMG 1529, a Vinegar Producing Acetic Acid Bacterium Isolated from Malt Vinegar Brewery Acetifiers.</title>
        <authorList>
            <person name="Zhang Q."/>
            <person name="Hollensteiner J."/>
            <person name="Poehlein A."/>
            <person name="Daniel R."/>
        </authorList>
    </citation>
    <scope>NUCLEOTIDE SEQUENCE [LARGE SCALE GENOMIC DNA]</scope>
    <source>
        <strain evidence="3 4">LMG 1529</strain>
    </source>
</reference>
<comment type="caution">
    <text evidence="3">The sequence shown here is derived from an EMBL/GenBank/DDBJ whole genome shotgun (WGS) entry which is preliminary data.</text>
</comment>
<organism evidence="3 4">
    <name type="scientific">Novacetimonas maltaceti</name>
    <dbReference type="NCBI Taxonomy" id="1203393"/>
    <lineage>
        <taxon>Bacteria</taxon>
        <taxon>Pseudomonadati</taxon>
        <taxon>Pseudomonadota</taxon>
        <taxon>Alphaproteobacteria</taxon>
        <taxon>Acetobacterales</taxon>
        <taxon>Acetobacteraceae</taxon>
        <taxon>Novacetimonas</taxon>
    </lineage>
</organism>
<proteinExistence type="predicted"/>
<gene>
    <name evidence="3" type="ORF">KMAL_16800</name>
</gene>
<dbReference type="SUPFAM" id="SSF56219">
    <property type="entry name" value="DNase I-like"/>
    <property type="match status" value="1"/>
</dbReference>
<dbReference type="InterPro" id="IPR036691">
    <property type="entry name" value="Endo/exonu/phosph_ase_sf"/>
</dbReference>
<dbReference type="Proteomes" id="UP000237344">
    <property type="component" value="Unassembled WGS sequence"/>
</dbReference>
<name>A0A2S3W266_9PROT</name>
<evidence type="ECO:0000313" key="4">
    <source>
        <dbReference type="Proteomes" id="UP000237344"/>
    </source>
</evidence>
<evidence type="ECO:0000313" key="3">
    <source>
        <dbReference type="EMBL" id="POF62653.1"/>
    </source>
</evidence>
<feature type="domain" description="Endonuclease/exonuclease/phosphatase" evidence="2">
    <location>
        <begin position="35"/>
        <end position="226"/>
    </location>
</feature>
<accession>A0A2S3W266</accession>
<sequence>MSRLPRPFVFPLMLLFGGGCLSAGTAHATTLRLSTWNLDWLTTRPAGDRALPDDVHPRDGTDIARLARYAARLHPDIAALEEVDTPELATRLFPAPGYRILISGDDVVQKTALAVRAGLIVTRHPDVRALDVYPPDAPRHLRSGLDVTVGDGRASLRVLVVHLKAGCRDGGPDDRRPACRTLYRQVAALTDWIMERQDEGEPFAIMGDFNHMLGPGDVMLPMLSENGPLLAPTVGVASPCWGGAYFIDHIVLGDQARQWLRPDSLRVMLYREDDPALQSRLSDHCPVSVGLDMP</sequence>
<dbReference type="EMBL" id="POTC01000019">
    <property type="protein sequence ID" value="POF62653.1"/>
    <property type="molecule type" value="Genomic_DNA"/>
</dbReference>
<dbReference type="GO" id="GO:0003824">
    <property type="term" value="F:catalytic activity"/>
    <property type="evidence" value="ECO:0007669"/>
    <property type="project" value="InterPro"/>
</dbReference>
<dbReference type="InterPro" id="IPR005135">
    <property type="entry name" value="Endo/exonuclease/phosphatase"/>
</dbReference>
<keyword evidence="4" id="KW-1185">Reference proteome</keyword>
<keyword evidence="1" id="KW-0732">Signal</keyword>
<evidence type="ECO:0000256" key="1">
    <source>
        <dbReference type="SAM" id="SignalP"/>
    </source>
</evidence>
<feature type="signal peptide" evidence="1">
    <location>
        <begin position="1"/>
        <end position="28"/>
    </location>
</feature>
<evidence type="ECO:0000259" key="2">
    <source>
        <dbReference type="Pfam" id="PF03372"/>
    </source>
</evidence>